<dbReference type="Pfam" id="PF13614">
    <property type="entry name" value="AAA_31"/>
    <property type="match status" value="1"/>
</dbReference>
<feature type="domain" description="AAA" evidence="2">
    <location>
        <begin position="387"/>
        <end position="531"/>
    </location>
</feature>
<gene>
    <name evidence="3" type="ORF">QRB35_22020</name>
</gene>
<dbReference type="SUPFAM" id="SSF52540">
    <property type="entry name" value="P-loop containing nucleoside triphosphate hydrolases"/>
    <property type="match status" value="1"/>
</dbReference>
<dbReference type="InterPro" id="IPR050625">
    <property type="entry name" value="ParA/MinD_ATPase"/>
</dbReference>
<evidence type="ECO:0000313" key="3">
    <source>
        <dbReference type="EMBL" id="MDM3928691.1"/>
    </source>
</evidence>
<dbReference type="InterPro" id="IPR025669">
    <property type="entry name" value="AAA_dom"/>
</dbReference>
<dbReference type="PANTHER" id="PTHR43384:SF14">
    <property type="entry name" value="ESX-1 SECRETION-ASSOCIATED PROTEIN ESPI"/>
    <property type="match status" value="1"/>
</dbReference>
<dbReference type="Gene3D" id="3.40.50.300">
    <property type="entry name" value="P-loop containing nucleotide triphosphate hydrolases"/>
    <property type="match status" value="1"/>
</dbReference>
<feature type="compositionally biased region" description="Basic and acidic residues" evidence="1">
    <location>
        <begin position="46"/>
        <end position="59"/>
    </location>
</feature>
<accession>A0ABT7P6H8</accession>
<feature type="compositionally biased region" description="Low complexity" evidence="1">
    <location>
        <begin position="135"/>
        <end position="144"/>
    </location>
</feature>
<dbReference type="RefSeq" id="WP_289115191.1">
    <property type="nucleotide sequence ID" value="NZ_JASZZX010000025.1"/>
</dbReference>
<evidence type="ECO:0000256" key="1">
    <source>
        <dbReference type="SAM" id="MobiDB-lite"/>
    </source>
</evidence>
<comment type="caution">
    <text evidence="3">The sequence shown here is derived from an EMBL/GenBank/DDBJ whole genome shotgun (WGS) entry which is preliminary data.</text>
</comment>
<feature type="compositionally biased region" description="Basic and acidic residues" evidence="1">
    <location>
        <begin position="234"/>
        <end position="257"/>
    </location>
</feature>
<feature type="region of interest" description="Disordered" evidence="1">
    <location>
        <begin position="1"/>
        <end position="351"/>
    </location>
</feature>
<dbReference type="InterPro" id="IPR027417">
    <property type="entry name" value="P-loop_NTPase"/>
</dbReference>
<dbReference type="Proteomes" id="UP001529272">
    <property type="component" value="Unassembled WGS sequence"/>
</dbReference>
<organism evidence="3 4">
    <name type="scientific">Mycobacterium intracellulare subsp. chimaera</name>
    <dbReference type="NCBI Taxonomy" id="222805"/>
    <lineage>
        <taxon>Bacteria</taxon>
        <taxon>Bacillati</taxon>
        <taxon>Actinomycetota</taxon>
        <taxon>Actinomycetes</taxon>
        <taxon>Mycobacteriales</taxon>
        <taxon>Mycobacteriaceae</taxon>
        <taxon>Mycobacterium</taxon>
        <taxon>Mycobacterium avium complex (MAC)</taxon>
    </lineage>
</organism>
<dbReference type="PANTHER" id="PTHR43384">
    <property type="entry name" value="SEPTUM SITE-DETERMINING PROTEIN MIND HOMOLOG, CHLOROPLASTIC-RELATED"/>
    <property type="match status" value="1"/>
</dbReference>
<proteinExistence type="predicted"/>
<reference evidence="3" key="1">
    <citation type="submission" date="2023-06" db="EMBL/GenBank/DDBJ databases">
        <title>Itaconate inhibition of nontuberculous mycobacteria.</title>
        <authorList>
            <person name="Breen P."/>
            <person name="Zimbric M."/>
            <person name="Caverly L."/>
        </authorList>
    </citation>
    <scope>NUCLEOTIDE SEQUENCE</scope>
    <source>
        <strain evidence="3">FLAC1071</strain>
    </source>
</reference>
<name>A0ABT7P6H8_MYCIT</name>
<protein>
    <submittedName>
        <fullName evidence="3">AAA family ATPase</fullName>
    </submittedName>
</protein>
<sequence>MKFDSSQTDPEEVQQLRDSLLAGQGADSVSPSGVGDIAAVDPVGDDQSRAGAADRREPPYVDAGAPQVDDAAGAHAAIDSGPVAPGSQSFEAGPPQDVGPAASGRHGVWHDAAPPERKSAEDTGPLPVLNPWHSGQPAGPDAATPAPPALPGGSQPSGLIGDELRAVDNPSPPAAPPPPAVDQRPRPDYGVAPRPDVPQSPSPFTGDQASGVVPPAAPPRFVRPPRSQFLTGQERPEQGLRHHGDDRPERRIEDRRQFAPPPQGAPGQGAYPLRPDAAYRPPTANPAERPAGYGPPYGPRFDQGAAPAPSHTGGYGPPSEPSTHYDEERALQSSRQDFTVRGGRREDPQQGWRSVVARMGIPVGKGAEEQKYDNDIAMINKRLRYRKTVGVVAFKGGVGKTSITMALASTVAKHRQEGGVVAIDTVARGTLALRVKGEQPAGGDVRSLASDADSDIDAVSAHLMSNQDRLSVLGSHRDLLTEPLQASEYTTALEQLRRHHKIVFVDTEPSTATPAYETIMASLDALILVVTPSRDTALLAKEVLPWLRARGLVELATRTVVLLNHATPAKPHVDKTTIAKHFHADEKVEVLEIPYDEHLAEASPVSLALLDKTTRRQFVRAAAILLDKLPAN</sequence>
<reference evidence="3" key="2">
    <citation type="submission" date="2023-06" db="EMBL/GenBank/DDBJ databases">
        <authorList>
            <person name="Spilker T."/>
        </authorList>
    </citation>
    <scope>NUCLEOTIDE SEQUENCE</scope>
    <source>
        <strain evidence="3">FLAC1071</strain>
    </source>
</reference>
<evidence type="ECO:0000313" key="4">
    <source>
        <dbReference type="Proteomes" id="UP001529272"/>
    </source>
</evidence>
<keyword evidence="4" id="KW-1185">Reference proteome</keyword>
<dbReference type="EMBL" id="JASZZX010000025">
    <property type="protein sequence ID" value="MDM3928691.1"/>
    <property type="molecule type" value="Genomic_DNA"/>
</dbReference>
<evidence type="ECO:0000259" key="2">
    <source>
        <dbReference type="Pfam" id="PF13614"/>
    </source>
</evidence>
<feature type="compositionally biased region" description="Pro residues" evidence="1">
    <location>
        <begin position="170"/>
        <end position="180"/>
    </location>
</feature>